<gene>
    <name evidence="1" type="ORF">HD841_000700</name>
</gene>
<protein>
    <submittedName>
        <fullName evidence="1">Uncharacterized protein</fullName>
    </submittedName>
</protein>
<organism evidence="1 2">
    <name type="scientific">Sphingomonas melonis</name>
    <dbReference type="NCBI Taxonomy" id="152682"/>
    <lineage>
        <taxon>Bacteria</taxon>
        <taxon>Pseudomonadati</taxon>
        <taxon>Pseudomonadota</taxon>
        <taxon>Alphaproteobacteria</taxon>
        <taxon>Sphingomonadales</taxon>
        <taxon>Sphingomonadaceae</taxon>
        <taxon>Sphingomonas</taxon>
    </lineage>
</organism>
<evidence type="ECO:0000313" key="2">
    <source>
        <dbReference type="Proteomes" id="UP000517753"/>
    </source>
</evidence>
<reference evidence="1 2" key="2">
    <citation type="submission" date="2020-08" db="EMBL/GenBank/DDBJ databases">
        <title>The Agave Microbiome: Exploring the role of microbial communities in plant adaptations to desert environments.</title>
        <authorList>
            <person name="Partida-Martinez L.P."/>
        </authorList>
    </citation>
    <scope>NUCLEOTIDE SEQUENCE [LARGE SCALE GENOMIC DNA]</scope>
    <source>
        <strain evidence="1 2">AS2.3</strain>
    </source>
</reference>
<dbReference type="EMBL" id="JACCBY010000001">
    <property type="protein sequence ID" value="NYD88931.1"/>
    <property type="molecule type" value="Genomic_DNA"/>
</dbReference>
<accession>A0A7Y9FKD3</accession>
<proteinExistence type="predicted"/>
<sequence length="71" mass="7977">MLRAMDCRYAWPVRKWHPIYTAPEGVRVVTKIDDANGVRNETILVRQGQAWFTPNPAGVPVGYQPTHGSIS</sequence>
<reference evidence="1 2" key="1">
    <citation type="submission" date="2020-07" db="EMBL/GenBank/DDBJ databases">
        <authorList>
            <person name="Partida-Martinez L."/>
            <person name="Huntemann M."/>
            <person name="Clum A."/>
            <person name="Wang J."/>
            <person name="Palaniappan K."/>
            <person name="Ritter S."/>
            <person name="Chen I.-M."/>
            <person name="Stamatis D."/>
            <person name="Reddy T."/>
            <person name="O'Malley R."/>
            <person name="Daum C."/>
            <person name="Shapiro N."/>
            <person name="Ivanova N."/>
            <person name="Kyrpides N."/>
            <person name="Woyke T."/>
        </authorList>
    </citation>
    <scope>NUCLEOTIDE SEQUENCE [LARGE SCALE GENOMIC DNA]</scope>
    <source>
        <strain evidence="1 2">AS2.3</strain>
    </source>
</reference>
<name>A0A7Y9FKD3_9SPHN</name>
<dbReference type="Proteomes" id="UP000517753">
    <property type="component" value="Unassembled WGS sequence"/>
</dbReference>
<keyword evidence="2" id="KW-1185">Reference proteome</keyword>
<evidence type="ECO:0000313" key="1">
    <source>
        <dbReference type="EMBL" id="NYD88931.1"/>
    </source>
</evidence>
<comment type="caution">
    <text evidence="1">The sequence shown here is derived from an EMBL/GenBank/DDBJ whole genome shotgun (WGS) entry which is preliminary data.</text>
</comment>
<dbReference type="AlphaFoldDB" id="A0A7Y9FKD3"/>